<dbReference type="RefSeq" id="WP_121433611.1">
    <property type="nucleotide sequence ID" value="NZ_RBWU01000002.1"/>
</dbReference>
<dbReference type="EMBL" id="RBWU01000002">
    <property type="protein sequence ID" value="RKS76218.1"/>
    <property type="molecule type" value="Genomic_DNA"/>
</dbReference>
<dbReference type="OrthoDB" id="3478802at2"/>
<proteinExistence type="predicted"/>
<gene>
    <name evidence="1" type="ORF">BZB76_1568</name>
</gene>
<evidence type="ECO:0000313" key="1">
    <source>
        <dbReference type="EMBL" id="RKS76218.1"/>
    </source>
</evidence>
<dbReference type="InterPro" id="IPR049457">
    <property type="entry name" value="Emfourin"/>
</dbReference>
<keyword evidence="2" id="KW-1185">Reference proteome</keyword>
<accession>A0A495QRV3</accession>
<dbReference type="Proteomes" id="UP000274601">
    <property type="component" value="Unassembled WGS sequence"/>
</dbReference>
<organism evidence="1 2">
    <name type="scientific">Actinomadura pelletieri DSM 43383</name>
    <dbReference type="NCBI Taxonomy" id="1120940"/>
    <lineage>
        <taxon>Bacteria</taxon>
        <taxon>Bacillati</taxon>
        <taxon>Actinomycetota</taxon>
        <taxon>Actinomycetes</taxon>
        <taxon>Streptosporangiales</taxon>
        <taxon>Thermomonosporaceae</taxon>
        <taxon>Actinomadura</taxon>
    </lineage>
</organism>
<dbReference type="AlphaFoldDB" id="A0A495QRV3"/>
<reference evidence="1 2" key="1">
    <citation type="submission" date="2018-10" db="EMBL/GenBank/DDBJ databases">
        <title>Genomic Encyclopedia of Archaeal and Bacterial Type Strains, Phase II (KMG-II): from individual species to whole genera.</title>
        <authorList>
            <person name="Goeker M."/>
        </authorList>
    </citation>
    <scope>NUCLEOTIDE SEQUENCE [LARGE SCALE GENOMIC DNA]</scope>
    <source>
        <strain evidence="1 2">DSM 43383</strain>
    </source>
</reference>
<protein>
    <submittedName>
        <fullName evidence="1">Uncharacterized protein</fullName>
    </submittedName>
</protein>
<name>A0A495QRV3_9ACTN</name>
<evidence type="ECO:0000313" key="2">
    <source>
        <dbReference type="Proteomes" id="UP000274601"/>
    </source>
</evidence>
<comment type="caution">
    <text evidence="1">The sequence shown here is derived from an EMBL/GenBank/DDBJ whole genome shotgun (WGS) entry which is preliminary data.</text>
</comment>
<dbReference type="Pfam" id="PF20242">
    <property type="entry name" value="Emfourin"/>
    <property type="match status" value="1"/>
</dbReference>
<sequence>MRVKVESTGGFTGKTTVVARYDTAALPAGKAGRIREAVNALAAAQARGERGEIGADLPGYRITVEDGADGPPRVYEVRGDPTVRAPSVLGTLLHGPAE</sequence>